<dbReference type="Gene3D" id="1.10.220.20">
    <property type="match status" value="1"/>
</dbReference>
<dbReference type="PANTHER" id="PTHR10663:SF372">
    <property type="entry name" value="F-BOX ONLY PROTEIN 8"/>
    <property type="match status" value="1"/>
</dbReference>
<name>A0ABM1F1Z5_PRICU</name>
<dbReference type="Gene3D" id="1.20.1280.50">
    <property type="match status" value="1"/>
</dbReference>
<feature type="compositionally biased region" description="Basic and acidic residues" evidence="1">
    <location>
        <begin position="19"/>
        <end position="30"/>
    </location>
</feature>
<dbReference type="PROSITE" id="PS50190">
    <property type="entry name" value="SEC7"/>
    <property type="match status" value="1"/>
</dbReference>
<dbReference type="SUPFAM" id="SSF81383">
    <property type="entry name" value="F-box domain"/>
    <property type="match status" value="1"/>
</dbReference>
<evidence type="ECO:0000259" key="2">
    <source>
        <dbReference type="PROSITE" id="PS50190"/>
    </source>
</evidence>
<evidence type="ECO:0000313" key="3">
    <source>
        <dbReference type="Proteomes" id="UP000695022"/>
    </source>
</evidence>
<evidence type="ECO:0000313" key="4">
    <source>
        <dbReference type="RefSeq" id="XP_014678466.1"/>
    </source>
</evidence>
<keyword evidence="3" id="KW-1185">Reference proteome</keyword>
<dbReference type="PANTHER" id="PTHR10663">
    <property type="entry name" value="GUANYL-NUCLEOTIDE EXCHANGE FACTOR"/>
    <property type="match status" value="1"/>
</dbReference>
<dbReference type="GeneID" id="106818258"/>
<dbReference type="SUPFAM" id="SSF48425">
    <property type="entry name" value="Sec7 domain"/>
    <property type="match status" value="1"/>
</dbReference>
<organism evidence="3 4">
    <name type="scientific">Priapulus caudatus</name>
    <name type="common">Priapulid worm</name>
    <dbReference type="NCBI Taxonomy" id="37621"/>
    <lineage>
        <taxon>Eukaryota</taxon>
        <taxon>Metazoa</taxon>
        <taxon>Ecdysozoa</taxon>
        <taxon>Scalidophora</taxon>
        <taxon>Priapulida</taxon>
        <taxon>Priapulimorpha</taxon>
        <taxon>Priapulimorphida</taxon>
        <taxon>Priapulidae</taxon>
        <taxon>Priapulus</taxon>
    </lineage>
</organism>
<dbReference type="InterPro" id="IPR048003">
    <property type="entry name" value="FBXO8_F-box"/>
</dbReference>
<dbReference type="InterPro" id="IPR000904">
    <property type="entry name" value="Sec7_dom"/>
</dbReference>
<protein>
    <submittedName>
        <fullName evidence="4">F-box only protein 8-like isoform X1</fullName>
    </submittedName>
</protein>
<dbReference type="InterPro" id="IPR023394">
    <property type="entry name" value="Sec7_C_sf"/>
</dbReference>
<accession>A0ABM1F1Z5</accession>
<dbReference type="Pfam" id="PF01369">
    <property type="entry name" value="Sec7"/>
    <property type="match status" value="1"/>
</dbReference>
<reference evidence="4" key="1">
    <citation type="submission" date="2025-08" db="UniProtKB">
        <authorList>
            <consortium name="RefSeq"/>
        </authorList>
    </citation>
    <scope>IDENTIFICATION</scope>
</reference>
<sequence>MGQALFTRILERGYMTQDDFPRNRSDRVTEQDDNTVAPTFPDLKELPPELALGILSHLGATDLCLASCVWNELADDEVLWESMCRNTWQYVSIYWDKTTMLTWKQIYLLLDEGSLTFNADASMGMAYFFKNGLLKDSPVDIAKFFHSTRQLSNKQVRIYLEERLLISRALRVQTLLLAVLSCRPYVLDYLLNMQSYEREFLPNALRKLFARIEAPSDRGSYLATLLQKFSKRFCQCNPQTGLQTDDVFVLCYSLILLSVDLFCPHVKNKMSKREFIRNVRGAIPNSNDDLAGHLYDNIYLVGHIAPGDRL</sequence>
<dbReference type="InterPro" id="IPR001810">
    <property type="entry name" value="F-box_dom"/>
</dbReference>
<dbReference type="CDD" id="cd22088">
    <property type="entry name" value="F-box_FBXO8"/>
    <property type="match status" value="1"/>
</dbReference>
<evidence type="ECO:0000256" key="1">
    <source>
        <dbReference type="SAM" id="MobiDB-lite"/>
    </source>
</evidence>
<dbReference type="RefSeq" id="XP_014678466.1">
    <property type="nucleotide sequence ID" value="XM_014822980.1"/>
</dbReference>
<dbReference type="InterPro" id="IPR035999">
    <property type="entry name" value="Sec7_dom_sf"/>
</dbReference>
<dbReference type="SMART" id="SM00222">
    <property type="entry name" value="Sec7"/>
    <property type="match status" value="1"/>
</dbReference>
<proteinExistence type="predicted"/>
<dbReference type="Pfam" id="PF12937">
    <property type="entry name" value="F-box-like"/>
    <property type="match status" value="1"/>
</dbReference>
<dbReference type="Proteomes" id="UP000695022">
    <property type="component" value="Unplaced"/>
</dbReference>
<gene>
    <name evidence="4" type="primary">LOC106818258</name>
</gene>
<feature type="region of interest" description="Disordered" evidence="1">
    <location>
        <begin position="18"/>
        <end position="37"/>
    </location>
</feature>
<feature type="domain" description="SEC7" evidence="2">
    <location>
        <begin position="99"/>
        <end position="301"/>
    </location>
</feature>
<dbReference type="Gene3D" id="1.10.1000.11">
    <property type="entry name" value="Arf Nucleotide-binding Site Opener,domain 2"/>
    <property type="match status" value="1"/>
</dbReference>
<dbReference type="InterPro" id="IPR036047">
    <property type="entry name" value="F-box-like_dom_sf"/>
</dbReference>